<feature type="compositionally biased region" description="Polar residues" evidence="1">
    <location>
        <begin position="32"/>
        <end position="47"/>
    </location>
</feature>
<dbReference type="EMBL" id="JAUYVH010000009">
    <property type="protein sequence ID" value="MDQ9171387.1"/>
    <property type="molecule type" value="Genomic_DNA"/>
</dbReference>
<name>A0ABU1BR27_9BURK</name>
<organism evidence="3 4">
    <name type="scientific">Keguizhuia sedimenti</name>
    <dbReference type="NCBI Taxonomy" id="3064264"/>
    <lineage>
        <taxon>Bacteria</taxon>
        <taxon>Pseudomonadati</taxon>
        <taxon>Pseudomonadota</taxon>
        <taxon>Betaproteobacteria</taxon>
        <taxon>Burkholderiales</taxon>
        <taxon>Oxalobacteraceae</taxon>
        <taxon>Keguizhuia</taxon>
    </lineage>
</organism>
<reference evidence="3 4" key="1">
    <citation type="submission" date="2023-08" db="EMBL/GenBank/DDBJ databases">
        <title>Oxalobacteraceae gen .nov., isolated from river sludge outside the plant.</title>
        <authorList>
            <person name="Zhao S.Y."/>
        </authorList>
    </citation>
    <scope>NUCLEOTIDE SEQUENCE [LARGE SCALE GENOMIC DNA]</scope>
    <source>
        <strain evidence="3 4">R-40</strain>
    </source>
</reference>
<dbReference type="PROSITE" id="PS51257">
    <property type="entry name" value="PROKAR_LIPOPROTEIN"/>
    <property type="match status" value="1"/>
</dbReference>
<protein>
    <submittedName>
        <fullName evidence="3">Uncharacterized protein</fullName>
    </submittedName>
</protein>
<comment type="caution">
    <text evidence="3">The sequence shown here is derived from an EMBL/GenBank/DDBJ whole genome shotgun (WGS) entry which is preliminary data.</text>
</comment>
<keyword evidence="4" id="KW-1185">Reference proteome</keyword>
<evidence type="ECO:0000256" key="2">
    <source>
        <dbReference type="SAM" id="SignalP"/>
    </source>
</evidence>
<evidence type="ECO:0000256" key="1">
    <source>
        <dbReference type="SAM" id="MobiDB-lite"/>
    </source>
</evidence>
<evidence type="ECO:0000313" key="3">
    <source>
        <dbReference type="EMBL" id="MDQ9171387.1"/>
    </source>
</evidence>
<dbReference type="RefSeq" id="WP_338437326.1">
    <property type="nucleotide sequence ID" value="NZ_JAUYVH010000009.1"/>
</dbReference>
<feature type="chain" id="PRO_5045606558" evidence="2">
    <location>
        <begin position="22"/>
        <end position="514"/>
    </location>
</feature>
<feature type="region of interest" description="Disordered" evidence="1">
    <location>
        <begin position="24"/>
        <end position="48"/>
    </location>
</feature>
<keyword evidence="2" id="KW-0732">Signal</keyword>
<proteinExistence type="predicted"/>
<accession>A0ABU1BR27</accession>
<evidence type="ECO:0000313" key="4">
    <source>
        <dbReference type="Proteomes" id="UP001225596"/>
    </source>
</evidence>
<sequence>MMKFRTIWFVLAMMFISACNGGGGDGDDNGNQPPTENNQPTTGSVGQQADRLQAELEAGGYEVARGSFKLFTIEDCKYPIPVVGNCFGNNPAAPYIISAVPLWPDEFVDESMRNLLGPLPDNASATFRFDKREALLIFGLLPPPGKYFGLQTYVFTREDAIDPTDPVFQRTLSDPKINEILFSEAPDPSRVLMFSSLGNSNNNVVIERQAGAAFGQRRSFVISTDAAMAREMTEALVRARVSDPNQVFTEPVSPEVARVGLGAEADDFMTLIRYAQPLDKEAGEQWRQQIPLAVLRVRNKNASATEPWPTPAYDPKTARSELGLESDLTALVAAVKQEWGQPSASTGQSQSLQLFVDLIGQHCLPRPMNCLGDTQDSDYQISPTVNVDNGEVIAVAGTLGTATGNATYVSLSVNWFDVLQGVANLSDEDLQGSASRFSGTVANTDKFYVHYFARDCTGLPDCQEITEEMVPRGGLIKILQRNYIVPETTRGPDPNQLLNPVAIVLDGTARPASR</sequence>
<dbReference type="Proteomes" id="UP001225596">
    <property type="component" value="Unassembled WGS sequence"/>
</dbReference>
<feature type="signal peptide" evidence="2">
    <location>
        <begin position="1"/>
        <end position="21"/>
    </location>
</feature>
<gene>
    <name evidence="3" type="ORF">Q8A64_13315</name>
</gene>